<dbReference type="GO" id="GO:0050311">
    <property type="term" value="F:sulfite reductase (ferredoxin) activity"/>
    <property type="evidence" value="ECO:0007669"/>
    <property type="project" value="TreeGrafter"/>
</dbReference>
<evidence type="ECO:0000256" key="1">
    <source>
        <dbReference type="ARBA" id="ARBA00022485"/>
    </source>
</evidence>
<sequence length="140" mass="15610">MTTNQNLQLTHVEEHEREQISWRLDDLGLSQRLKPDLQAAHMLSCVAFPTCGLAMAEAERYMSDPLDLFNRLKQQYGLRQVPITLRVTGYPNGCARPYLAEIALTAALRDSTTYTWAAVLTATDSTVCTPATSMKAFSLT</sequence>
<dbReference type="Proteomes" id="UP000008871">
    <property type="component" value="Chromosome"/>
</dbReference>
<dbReference type="AlphaFoldDB" id="Q0VMM5"/>
<dbReference type="PRINTS" id="PR00397">
    <property type="entry name" value="SIROHAEM"/>
</dbReference>
<dbReference type="EMBL" id="AM286690">
    <property type="protein sequence ID" value="CAL17573.1"/>
    <property type="molecule type" value="Genomic_DNA"/>
</dbReference>
<evidence type="ECO:0000313" key="6">
    <source>
        <dbReference type="Proteomes" id="UP000008871"/>
    </source>
</evidence>
<dbReference type="KEGG" id="abo:ABO_2125"/>
<keyword evidence="4" id="KW-0411">Iron-sulfur</keyword>
<organism evidence="5 6">
    <name type="scientific">Alcanivorax borkumensis (strain ATCC 700651 / DSM 11573 / NCIMB 13689 / SK2)</name>
    <dbReference type="NCBI Taxonomy" id="393595"/>
    <lineage>
        <taxon>Bacteria</taxon>
        <taxon>Pseudomonadati</taxon>
        <taxon>Pseudomonadota</taxon>
        <taxon>Gammaproteobacteria</taxon>
        <taxon>Oceanospirillales</taxon>
        <taxon>Alcanivoracaceae</taxon>
        <taxon>Alcanivorax</taxon>
    </lineage>
</organism>
<dbReference type="PANTHER" id="PTHR11493:SF54">
    <property type="entry name" value="ANAEROBIC SULFITE REDUCTASE SUBUNIT C"/>
    <property type="match status" value="1"/>
</dbReference>
<evidence type="ECO:0000256" key="4">
    <source>
        <dbReference type="ARBA" id="ARBA00023014"/>
    </source>
</evidence>
<dbReference type="eggNOG" id="COG0155">
    <property type="taxonomic scope" value="Bacteria"/>
</dbReference>
<keyword evidence="1" id="KW-0004">4Fe-4S</keyword>
<evidence type="ECO:0000256" key="3">
    <source>
        <dbReference type="ARBA" id="ARBA00023004"/>
    </source>
</evidence>
<dbReference type="PANTHER" id="PTHR11493">
    <property type="entry name" value="SULFITE REDUCTASE [NADPH] SUBUNIT BETA-RELATED"/>
    <property type="match status" value="1"/>
</dbReference>
<keyword evidence="2" id="KW-0479">Metal-binding</keyword>
<keyword evidence="3" id="KW-0408">Iron</keyword>
<dbReference type="GO" id="GO:0009337">
    <property type="term" value="C:sulfite reductase complex (NADPH)"/>
    <property type="evidence" value="ECO:0007669"/>
    <property type="project" value="TreeGrafter"/>
</dbReference>
<proteinExistence type="predicted"/>
<accession>Q0VMM5</accession>
<protein>
    <submittedName>
        <fullName evidence="5">Sulfite reductase (NADPH)</fullName>
        <ecNumber evidence="5">1.8.1.2</ecNumber>
    </submittedName>
</protein>
<evidence type="ECO:0000313" key="5">
    <source>
        <dbReference type="EMBL" id="CAL17573.1"/>
    </source>
</evidence>
<keyword evidence="6" id="KW-1185">Reference proteome</keyword>
<dbReference type="GO" id="GO:0020037">
    <property type="term" value="F:heme binding"/>
    <property type="evidence" value="ECO:0007669"/>
    <property type="project" value="InterPro"/>
</dbReference>
<dbReference type="STRING" id="393595.ABO_2125"/>
<dbReference type="InterPro" id="IPR045169">
    <property type="entry name" value="NO2/SO3_Rdtase_4Fe4S_prot"/>
</dbReference>
<dbReference type="GO" id="GO:0004783">
    <property type="term" value="F:sulfite reductase (NADPH) activity"/>
    <property type="evidence" value="ECO:0007669"/>
    <property type="project" value="UniProtKB-EC"/>
</dbReference>
<dbReference type="GO" id="GO:0000103">
    <property type="term" value="P:sulfate assimilation"/>
    <property type="evidence" value="ECO:0007669"/>
    <property type="project" value="TreeGrafter"/>
</dbReference>
<dbReference type="GO" id="GO:0051539">
    <property type="term" value="F:4 iron, 4 sulfur cluster binding"/>
    <property type="evidence" value="ECO:0007669"/>
    <property type="project" value="UniProtKB-KW"/>
</dbReference>
<dbReference type="EC" id="1.8.1.2" evidence="5"/>
<keyword evidence="5" id="KW-0560">Oxidoreductase</keyword>
<reference evidence="5 6" key="1">
    <citation type="journal article" date="2006" name="Nat. Biotechnol.">
        <title>Genome sequence of the ubiquitous hydrocarbon-degrading marine bacterium Alcanivorax borkumensis.</title>
        <authorList>
            <person name="Schneiker S."/>
            <person name="Martins dos Santos V.A.P."/>
            <person name="Bartels D."/>
            <person name="Bekel T."/>
            <person name="Brecht M."/>
            <person name="Buhrmester J."/>
            <person name="Chernikova T.N."/>
            <person name="Denaro R."/>
            <person name="Ferrer M."/>
            <person name="Gertler C."/>
            <person name="Goesmann A."/>
            <person name="Golyshina O.V."/>
            <person name="Kaminski F."/>
            <person name="Khachane A.N."/>
            <person name="Lang S."/>
            <person name="Linke B."/>
            <person name="McHardy A.C."/>
            <person name="Meyer F."/>
            <person name="Nechitaylo T."/>
            <person name="Puehler A."/>
            <person name="Regenhardt D."/>
            <person name="Rupp O."/>
            <person name="Sabirova J.S."/>
            <person name="Selbitschka W."/>
            <person name="Yakimov M.M."/>
            <person name="Timmis K.N."/>
            <person name="Vorhoelter F.-J."/>
            <person name="Weidner S."/>
            <person name="Kaiser O."/>
            <person name="Golyshin P.N."/>
        </authorList>
    </citation>
    <scope>NUCLEOTIDE SEQUENCE [LARGE SCALE GENOMIC DNA]</scope>
    <source>
        <strain evidence="6">ATCC 700651 / DSM 11573 / NCIMB 13689 / SK2</strain>
    </source>
</reference>
<dbReference type="GO" id="GO:0046872">
    <property type="term" value="F:metal ion binding"/>
    <property type="evidence" value="ECO:0007669"/>
    <property type="project" value="UniProtKB-KW"/>
</dbReference>
<dbReference type="SUPFAM" id="SSF56014">
    <property type="entry name" value="Nitrite and sulphite reductase 4Fe-4S domain-like"/>
    <property type="match status" value="1"/>
</dbReference>
<dbReference type="InterPro" id="IPR006066">
    <property type="entry name" value="NO2/SO3_Rdtase_FeS/sirohaem_BS"/>
</dbReference>
<evidence type="ECO:0000256" key="2">
    <source>
        <dbReference type="ARBA" id="ARBA00022723"/>
    </source>
</evidence>
<gene>
    <name evidence="5" type="primary">cysI-1</name>
    <name evidence="5" type="ordered locus">ABO_2125</name>
</gene>
<dbReference type="HOGENOM" id="CLU_1830885_0_0_6"/>
<dbReference type="Gene3D" id="3.30.413.10">
    <property type="entry name" value="Sulfite Reductase Hemoprotein, domain 1"/>
    <property type="match status" value="1"/>
</dbReference>
<dbReference type="InterPro" id="IPR045854">
    <property type="entry name" value="NO2/SO3_Rdtase_4Fe4S_sf"/>
</dbReference>
<name>Q0VMM5_ALCBS</name>